<name>A0A3N0Y529_ANAGA</name>
<accession>A0A3N0Y529</accession>
<proteinExistence type="predicted"/>
<gene>
    <name evidence="1" type="ORF">DPX16_5378</name>
</gene>
<reference evidence="1 2" key="1">
    <citation type="submission" date="2018-10" db="EMBL/GenBank/DDBJ databases">
        <title>Genome assembly for a Yunnan-Guizhou Plateau 3E fish, Anabarilius grahami (Regan), and its evolutionary and genetic applications.</title>
        <authorList>
            <person name="Jiang W."/>
        </authorList>
    </citation>
    <scope>NUCLEOTIDE SEQUENCE [LARGE SCALE GENOMIC DNA]</scope>
    <source>
        <strain evidence="1">AG-KIZ</strain>
        <tissue evidence="1">Muscle</tissue>
    </source>
</reference>
<evidence type="ECO:0000313" key="1">
    <source>
        <dbReference type="EMBL" id="ROL41269.1"/>
    </source>
</evidence>
<keyword evidence="2" id="KW-1185">Reference proteome</keyword>
<dbReference type="EMBL" id="RJVU01051924">
    <property type="protein sequence ID" value="ROL41269.1"/>
    <property type="molecule type" value="Genomic_DNA"/>
</dbReference>
<sequence>MLAWKADAWTITLHASGEFTNIEFYPVCNNPLAECVETSISESGSDDEEPGPSHLDNNTQAFIIQHHLERHPKMMISLNHLAWSTTVMLDLKDPEHLLAMLR</sequence>
<protein>
    <submittedName>
        <fullName evidence="1">Uncharacterized protein</fullName>
    </submittedName>
</protein>
<evidence type="ECO:0000313" key="2">
    <source>
        <dbReference type="Proteomes" id="UP000281406"/>
    </source>
</evidence>
<comment type="caution">
    <text evidence="1">The sequence shown here is derived from an EMBL/GenBank/DDBJ whole genome shotgun (WGS) entry which is preliminary data.</text>
</comment>
<dbReference type="AlphaFoldDB" id="A0A3N0Y529"/>
<dbReference type="Proteomes" id="UP000281406">
    <property type="component" value="Unassembled WGS sequence"/>
</dbReference>
<organism evidence="1 2">
    <name type="scientific">Anabarilius grahami</name>
    <name type="common">Kanglang fish</name>
    <name type="synonym">Barilius grahami</name>
    <dbReference type="NCBI Taxonomy" id="495550"/>
    <lineage>
        <taxon>Eukaryota</taxon>
        <taxon>Metazoa</taxon>
        <taxon>Chordata</taxon>
        <taxon>Craniata</taxon>
        <taxon>Vertebrata</taxon>
        <taxon>Euteleostomi</taxon>
        <taxon>Actinopterygii</taxon>
        <taxon>Neopterygii</taxon>
        <taxon>Teleostei</taxon>
        <taxon>Ostariophysi</taxon>
        <taxon>Cypriniformes</taxon>
        <taxon>Xenocyprididae</taxon>
        <taxon>Xenocypridinae</taxon>
        <taxon>Xenocypridinae incertae sedis</taxon>
        <taxon>Anabarilius</taxon>
    </lineage>
</organism>